<dbReference type="GO" id="GO:0019563">
    <property type="term" value="P:glycerol catabolic process"/>
    <property type="evidence" value="ECO:0007669"/>
    <property type="project" value="TreeGrafter"/>
</dbReference>
<accession>B3PES0</accession>
<dbReference type="RefSeq" id="WP_012487268.1">
    <property type="nucleotide sequence ID" value="NC_010995.1"/>
</dbReference>
<name>B3PES0_CELJU</name>
<keyword evidence="9" id="KW-1185">Reference proteome</keyword>
<keyword evidence="5" id="KW-0067">ATP-binding</keyword>
<dbReference type="HOGENOM" id="CLU_009281_2_3_6"/>
<dbReference type="GO" id="GO:0004370">
    <property type="term" value="F:glycerol kinase activity"/>
    <property type="evidence" value="ECO:0007669"/>
    <property type="project" value="TreeGrafter"/>
</dbReference>
<feature type="domain" description="Carbohydrate kinase FGGY N-terminal" evidence="6">
    <location>
        <begin position="9"/>
        <end position="254"/>
    </location>
</feature>
<dbReference type="KEGG" id="cja:CJA_1644"/>
<evidence type="ECO:0000313" key="8">
    <source>
        <dbReference type="EMBL" id="ACE85687.1"/>
    </source>
</evidence>
<dbReference type="Gene3D" id="3.30.420.40">
    <property type="match status" value="2"/>
</dbReference>
<reference evidence="8 9" key="1">
    <citation type="journal article" date="2008" name="J. Bacteriol.">
        <title>Insights into plant cell wall degradation from the genome sequence of the soil bacterium Cellvibrio japonicus.</title>
        <authorList>
            <person name="Deboy R.T."/>
            <person name="Mongodin E.F."/>
            <person name="Fouts D.E."/>
            <person name="Tailford L.E."/>
            <person name="Khouri H."/>
            <person name="Emerson J.B."/>
            <person name="Mohamoud Y."/>
            <person name="Watkins K."/>
            <person name="Henrissat B."/>
            <person name="Gilbert H.J."/>
            <person name="Nelson K.E."/>
        </authorList>
    </citation>
    <scope>NUCLEOTIDE SEQUENCE [LARGE SCALE GENOMIC DNA]</scope>
    <source>
        <strain evidence="8 9">Ueda107</strain>
    </source>
</reference>
<proteinExistence type="inferred from homology"/>
<evidence type="ECO:0000313" key="9">
    <source>
        <dbReference type="Proteomes" id="UP000001036"/>
    </source>
</evidence>
<keyword evidence="2" id="KW-0808">Transferase</keyword>
<dbReference type="PANTHER" id="PTHR10196">
    <property type="entry name" value="SUGAR KINASE"/>
    <property type="match status" value="1"/>
</dbReference>
<dbReference type="Proteomes" id="UP000001036">
    <property type="component" value="Chromosome"/>
</dbReference>
<dbReference type="InterPro" id="IPR043129">
    <property type="entry name" value="ATPase_NBD"/>
</dbReference>
<keyword evidence="4 8" id="KW-0418">Kinase</keyword>
<dbReference type="PIRSF" id="PIRSF000538">
    <property type="entry name" value="GlpK"/>
    <property type="match status" value="1"/>
</dbReference>
<dbReference type="EMBL" id="CP000934">
    <property type="protein sequence ID" value="ACE85687.1"/>
    <property type="molecule type" value="Genomic_DNA"/>
</dbReference>
<dbReference type="eggNOG" id="COG0554">
    <property type="taxonomic scope" value="Bacteria"/>
</dbReference>
<dbReference type="InterPro" id="IPR000577">
    <property type="entry name" value="Carb_kinase_FGGY"/>
</dbReference>
<protein>
    <submittedName>
        <fullName evidence="8">Putative glycerol kinase</fullName>
    </submittedName>
</protein>
<dbReference type="Pfam" id="PF00370">
    <property type="entry name" value="FGGY_N"/>
    <property type="match status" value="1"/>
</dbReference>
<dbReference type="InterPro" id="IPR018484">
    <property type="entry name" value="FGGY_N"/>
</dbReference>
<evidence type="ECO:0000259" key="6">
    <source>
        <dbReference type="Pfam" id="PF00370"/>
    </source>
</evidence>
<organism evidence="8 9">
    <name type="scientific">Cellvibrio japonicus (strain Ueda107)</name>
    <name type="common">Pseudomonas fluorescens subsp. cellulosa</name>
    <dbReference type="NCBI Taxonomy" id="498211"/>
    <lineage>
        <taxon>Bacteria</taxon>
        <taxon>Pseudomonadati</taxon>
        <taxon>Pseudomonadota</taxon>
        <taxon>Gammaproteobacteria</taxon>
        <taxon>Cellvibrionales</taxon>
        <taxon>Cellvibrionaceae</taxon>
        <taxon>Cellvibrio</taxon>
    </lineage>
</organism>
<gene>
    <name evidence="8" type="ordered locus">CJA_1644</name>
</gene>
<dbReference type="GO" id="GO:0005524">
    <property type="term" value="F:ATP binding"/>
    <property type="evidence" value="ECO:0007669"/>
    <property type="project" value="UniProtKB-KW"/>
</dbReference>
<dbReference type="STRING" id="498211.CJA_1644"/>
<dbReference type="SUPFAM" id="SSF53067">
    <property type="entry name" value="Actin-like ATPase domain"/>
    <property type="match status" value="2"/>
</dbReference>
<comment type="similarity">
    <text evidence="1">Belongs to the FGGY kinase family.</text>
</comment>
<keyword evidence="3" id="KW-0547">Nucleotide-binding</keyword>
<dbReference type="InterPro" id="IPR018485">
    <property type="entry name" value="FGGY_C"/>
</dbReference>
<evidence type="ECO:0000256" key="3">
    <source>
        <dbReference type="ARBA" id="ARBA00022741"/>
    </source>
</evidence>
<evidence type="ECO:0000256" key="2">
    <source>
        <dbReference type="ARBA" id="ARBA00022679"/>
    </source>
</evidence>
<sequence>MMPDSSSPLYLAIDQGGQSSRVAVFTASGELLLSESAPCTTRHYQPEASRYTHIEQDPVEILAGVRQCLARVGERLGTGVGQIRAAGFAGQGSSLLCWDRQTGEALSPVLSWQDIRGEPYLAATGLTHTQVQQRTGLRLSPHYGASKMRWCLEHLPAVTAAKAAGRLRIGPIFSYLLWHLSEGADAVDPGHAQRTLLWNLQQRDWDEFLSDRFGLDKSCLPPCYSHNSRFGGLTLAGQVIPITAATRDQGASLFAGGLPDRHTCYINMGTGAFIQRLSASLLVPDGLLVSPLWLPEARARQEAIELSSPTCYATEVPGSLGSAPLYAWEATVNGAASAIAFVQEQAGMEITPVLIQQLLERDPAANCYLLNAVGGLSAPYWRTDLHSQWGNTANGEEKVLAWLESVIFQIVVNVRLMNTSGELHEIVISGGLSRADGMCQRIANLVGVRVRRAENADATAQGMAFLAAAMPPAWRPALREEVFTPMDDPGLGARFRTWQDAMALWLA</sequence>
<evidence type="ECO:0000256" key="5">
    <source>
        <dbReference type="ARBA" id="ARBA00022840"/>
    </source>
</evidence>
<dbReference type="GO" id="GO:0005829">
    <property type="term" value="C:cytosol"/>
    <property type="evidence" value="ECO:0007669"/>
    <property type="project" value="TreeGrafter"/>
</dbReference>
<dbReference type="Pfam" id="PF02782">
    <property type="entry name" value="FGGY_C"/>
    <property type="match status" value="1"/>
</dbReference>
<dbReference type="AlphaFoldDB" id="B3PES0"/>
<evidence type="ECO:0000256" key="4">
    <source>
        <dbReference type="ARBA" id="ARBA00022777"/>
    </source>
</evidence>
<feature type="domain" description="Carbohydrate kinase FGGY C-terminal" evidence="7">
    <location>
        <begin position="316"/>
        <end position="469"/>
    </location>
</feature>
<evidence type="ECO:0000256" key="1">
    <source>
        <dbReference type="ARBA" id="ARBA00009156"/>
    </source>
</evidence>
<evidence type="ECO:0000259" key="7">
    <source>
        <dbReference type="Pfam" id="PF02782"/>
    </source>
</evidence>
<dbReference type="PANTHER" id="PTHR10196:SF69">
    <property type="entry name" value="GLYCEROL KINASE"/>
    <property type="match status" value="1"/>
</dbReference>